<proteinExistence type="predicted"/>
<accession>A0A165X6J5</accession>
<evidence type="ECO:0000313" key="1">
    <source>
        <dbReference type="EMBL" id="KZP08257.1"/>
    </source>
</evidence>
<dbReference type="AlphaFoldDB" id="A0A165X6J5"/>
<dbReference type="Proteomes" id="UP000076532">
    <property type="component" value="Unassembled WGS sequence"/>
</dbReference>
<protein>
    <submittedName>
        <fullName evidence="1">Uncharacterized protein</fullName>
    </submittedName>
</protein>
<gene>
    <name evidence="1" type="ORF">FIBSPDRAFT_901405</name>
</gene>
<keyword evidence="2" id="KW-1185">Reference proteome</keyword>
<name>A0A165X6J5_9AGAM</name>
<sequence>MSTGSVSLLLGKYPPSSTQKSLVKVLQWLSRAAPSLPPTLVIHDTATEFYANYPAPPEESLDDIVPPLPSFDDTATAHFLPAGLPGITVKHVCKCYQNTDVPLTTWAKYCDHYLDELMGPEGRGCFQSGPNKEIHPL</sequence>
<reference evidence="1 2" key="1">
    <citation type="journal article" date="2016" name="Mol. Biol. Evol.">
        <title>Comparative Genomics of Early-Diverging Mushroom-Forming Fungi Provides Insights into the Origins of Lignocellulose Decay Capabilities.</title>
        <authorList>
            <person name="Nagy L.G."/>
            <person name="Riley R."/>
            <person name="Tritt A."/>
            <person name="Adam C."/>
            <person name="Daum C."/>
            <person name="Floudas D."/>
            <person name="Sun H."/>
            <person name="Yadav J.S."/>
            <person name="Pangilinan J."/>
            <person name="Larsson K.H."/>
            <person name="Matsuura K."/>
            <person name="Barry K."/>
            <person name="Labutti K."/>
            <person name="Kuo R."/>
            <person name="Ohm R.A."/>
            <person name="Bhattacharya S.S."/>
            <person name="Shirouzu T."/>
            <person name="Yoshinaga Y."/>
            <person name="Martin F.M."/>
            <person name="Grigoriev I.V."/>
            <person name="Hibbett D.S."/>
        </authorList>
    </citation>
    <scope>NUCLEOTIDE SEQUENCE [LARGE SCALE GENOMIC DNA]</scope>
    <source>
        <strain evidence="1 2">CBS 109695</strain>
    </source>
</reference>
<dbReference type="EMBL" id="KV417726">
    <property type="protein sequence ID" value="KZP08257.1"/>
    <property type="molecule type" value="Genomic_DNA"/>
</dbReference>
<organism evidence="1 2">
    <name type="scientific">Athelia psychrophila</name>
    <dbReference type="NCBI Taxonomy" id="1759441"/>
    <lineage>
        <taxon>Eukaryota</taxon>
        <taxon>Fungi</taxon>
        <taxon>Dikarya</taxon>
        <taxon>Basidiomycota</taxon>
        <taxon>Agaricomycotina</taxon>
        <taxon>Agaricomycetes</taxon>
        <taxon>Agaricomycetidae</taxon>
        <taxon>Atheliales</taxon>
        <taxon>Atheliaceae</taxon>
        <taxon>Athelia</taxon>
    </lineage>
</organism>
<evidence type="ECO:0000313" key="2">
    <source>
        <dbReference type="Proteomes" id="UP000076532"/>
    </source>
</evidence>